<evidence type="ECO:0000256" key="3">
    <source>
        <dbReference type="ARBA" id="ARBA00023163"/>
    </source>
</evidence>
<accession>A0A1M6P633</accession>
<feature type="compositionally biased region" description="Basic and acidic residues" evidence="5">
    <location>
        <begin position="10"/>
        <end position="20"/>
    </location>
</feature>
<feature type="DNA-binding region" description="H-T-H motif" evidence="4">
    <location>
        <begin position="41"/>
        <end position="60"/>
    </location>
</feature>
<dbReference type="RefSeq" id="WP_073455224.1">
    <property type="nucleotide sequence ID" value="NZ_CALGVN010000053.1"/>
</dbReference>
<dbReference type="PANTHER" id="PTHR30055:SF234">
    <property type="entry name" value="HTH-TYPE TRANSCRIPTIONAL REGULATOR BETI"/>
    <property type="match status" value="1"/>
</dbReference>
<dbReference type="InterPro" id="IPR050109">
    <property type="entry name" value="HTH-type_TetR-like_transc_reg"/>
</dbReference>
<dbReference type="SUPFAM" id="SSF48498">
    <property type="entry name" value="Tetracyclin repressor-like, C-terminal domain"/>
    <property type="match status" value="1"/>
</dbReference>
<dbReference type="Gene3D" id="1.10.357.10">
    <property type="entry name" value="Tetracycline Repressor, domain 2"/>
    <property type="match status" value="1"/>
</dbReference>
<dbReference type="OrthoDB" id="9806334at2"/>
<keyword evidence="1" id="KW-0805">Transcription regulation</keyword>
<dbReference type="STRING" id="1848.SAMN05443637_10267"/>
<dbReference type="SUPFAM" id="SSF46689">
    <property type="entry name" value="Homeodomain-like"/>
    <property type="match status" value="1"/>
</dbReference>
<evidence type="ECO:0000256" key="2">
    <source>
        <dbReference type="ARBA" id="ARBA00023125"/>
    </source>
</evidence>
<dbReference type="Pfam" id="PF00440">
    <property type="entry name" value="TetR_N"/>
    <property type="match status" value="1"/>
</dbReference>
<name>A0A1M6P633_PSETH</name>
<dbReference type="Proteomes" id="UP000184363">
    <property type="component" value="Unassembled WGS sequence"/>
</dbReference>
<evidence type="ECO:0000313" key="8">
    <source>
        <dbReference type="Proteomes" id="UP000184363"/>
    </source>
</evidence>
<keyword evidence="8" id="KW-1185">Reference proteome</keyword>
<feature type="domain" description="HTH tetR-type" evidence="6">
    <location>
        <begin position="18"/>
        <end position="78"/>
    </location>
</feature>
<dbReference type="InterPro" id="IPR009057">
    <property type="entry name" value="Homeodomain-like_sf"/>
</dbReference>
<evidence type="ECO:0000256" key="4">
    <source>
        <dbReference type="PROSITE-ProRule" id="PRU00335"/>
    </source>
</evidence>
<organism evidence="7 8">
    <name type="scientific">Pseudonocardia thermophila</name>
    <dbReference type="NCBI Taxonomy" id="1848"/>
    <lineage>
        <taxon>Bacteria</taxon>
        <taxon>Bacillati</taxon>
        <taxon>Actinomycetota</taxon>
        <taxon>Actinomycetes</taxon>
        <taxon>Pseudonocardiales</taxon>
        <taxon>Pseudonocardiaceae</taxon>
        <taxon>Pseudonocardia</taxon>
    </lineage>
</organism>
<dbReference type="AlphaFoldDB" id="A0A1M6P633"/>
<dbReference type="InterPro" id="IPR001647">
    <property type="entry name" value="HTH_TetR"/>
</dbReference>
<dbReference type="InterPro" id="IPR036271">
    <property type="entry name" value="Tet_transcr_reg_TetR-rel_C_sf"/>
</dbReference>
<keyword evidence="3" id="KW-0804">Transcription</keyword>
<keyword evidence="2 4" id="KW-0238">DNA-binding</keyword>
<evidence type="ECO:0000256" key="5">
    <source>
        <dbReference type="SAM" id="MobiDB-lite"/>
    </source>
</evidence>
<dbReference type="PROSITE" id="PS50977">
    <property type="entry name" value="HTH_TETR_2"/>
    <property type="match status" value="1"/>
</dbReference>
<dbReference type="PANTHER" id="PTHR30055">
    <property type="entry name" value="HTH-TYPE TRANSCRIPTIONAL REGULATOR RUTR"/>
    <property type="match status" value="1"/>
</dbReference>
<gene>
    <name evidence="7" type="ORF">SAMN05443637_10267</name>
</gene>
<dbReference type="Gene3D" id="1.10.10.60">
    <property type="entry name" value="Homeodomain-like"/>
    <property type="match status" value="1"/>
</dbReference>
<dbReference type="EMBL" id="FRAP01000002">
    <property type="protein sequence ID" value="SHK03360.1"/>
    <property type="molecule type" value="Genomic_DNA"/>
</dbReference>
<dbReference type="GO" id="GO:0003700">
    <property type="term" value="F:DNA-binding transcription factor activity"/>
    <property type="evidence" value="ECO:0007669"/>
    <property type="project" value="TreeGrafter"/>
</dbReference>
<dbReference type="GO" id="GO:0000976">
    <property type="term" value="F:transcription cis-regulatory region binding"/>
    <property type="evidence" value="ECO:0007669"/>
    <property type="project" value="TreeGrafter"/>
</dbReference>
<protein>
    <submittedName>
        <fullName evidence="7">Transcriptional regulator, TetR family</fullName>
    </submittedName>
</protein>
<feature type="region of interest" description="Disordered" evidence="5">
    <location>
        <begin position="1"/>
        <end position="20"/>
    </location>
</feature>
<dbReference type="PRINTS" id="PR00455">
    <property type="entry name" value="HTHTETR"/>
</dbReference>
<evidence type="ECO:0000256" key="1">
    <source>
        <dbReference type="ARBA" id="ARBA00023015"/>
    </source>
</evidence>
<reference evidence="7 8" key="1">
    <citation type="submission" date="2016-11" db="EMBL/GenBank/DDBJ databases">
        <authorList>
            <person name="Jaros S."/>
            <person name="Januszkiewicz K."/>
            <person name="Wedrychowicz H."/>
        </authorList>
    </citation>
    <scope>NUCLEOTIDE SEQUENCE [LARGE SCALE GENOMIC DNA]</scope>
    <source>
        <strain evidence="7 8">DSM 43832</strain>
    </source>
</reference>
<proteinExistence type="predicted"/>
<evidence type="ECO:0000259" key="6">
    <source>
        <dbReference type="PROSITE" id="PS50977"/>
    </source>
</evidence>
<evidence type="ECO:0000313" key="7">
    <source>
        <dbReference type="EMBL" id="SHK03360.1"/>
    </source>
</evidence>
<sequence length="220" mass="25171">MGSRSASPRRRAEQQRSRETRTAILTAAFAEFAEKGFEAASIRSIAERAGIQHPLITYHYPTKDLLWQAVAEHTFAQIRDEWDAHAEQNTDPDPLERLRAEYRALFAHTVTYPEFHRFMRQETSSNNPRLRWVADTVLRPLLDRLLPQITAAQEQGKLPRVEPMLFHYMMVSLTVTLSEFGPEMQLTSGIAADRLEVADEYWSLVDAMVFAAAQRVRTAG</sequence>